<feature type="region of interest" description="Disordered" evidence="1">
    <location>
        <begin position="2831"/>
        <end position="2854"/>
    </location>
</feature>
<comment type="caution">
    <text evidence="2">The sequence shown here is derived from an EMBL/GenBank/DDBJ whole genome shotgun (WGS) entry which is preliminary data.</text>
</comment>
<feature type="region of interest" description="Disordered" evidence="1">
    <location>
        <begin position="364"/>
        <end position="433"/>
    </location>
</feature>
<feature type="region of interest" description="Disordered" evidence="1">
    <location>
        <begin position="3803"/>
        <end position="3829"/>
    </location>
</feature>
<feature type="region of interest" description="Disordered" evidence="1">
    <location>
        <begin position="673"/>
        <end position="709"/>
    </location>
</feature>
<feature type="compositionally biased region" description="Basic and acidic residues" evidence="1">
    <location>
        <begin position="3847"/>
        <end position="3858"/>
    </location>
</feature>
<feature type="compositionally biased region" description="Low complexity" evidence="1">
    <location>
        <begin position="4287"/>
        <end position="4296"/>
    </location>
</feature>
<evidence type="ECO:0000256" key="1">
    <source>
        <dbReference type="SAM" id="MobiDB-lite"/>
    </source>
</evidence>
<dbReference type="Proteomes" id="UP000663889">
    <property type="component" value="Unassembled WGS sequence"/>
</dbReference>
<feature type="region of interest" description="Disordered" evidence="1">
    <location>
        <begin position="4287"/>
        <end position="4359"/>
    </location>
</feature>
<name>A0A813Z1L8_9BILA</name>
<organism evidence="2 3">
    <name type="scientific">Rotaria sordida</name>
    <dbReference type="NCBI Taxonomy" id="392033"/>
    <lineage>
        <taxon>Eukaryota</taxon>
        <taxon>Metazoa</taxon>
        <taxon>Spiralia</taxon>
        <taxon>Gnathifera</taxon>
        <taxon>Rotifera</taxon>
        <taxon>Eurotatoria</taxon>
        <taxon>Bdelloidea</taxon>
        <taxon>Philodinida</taxon>
        <taxon>Philodinidae</taxon>
        <taxon>Rotaria</taxon>
    </lineage>
</organism>
<feature type="region of interest" description="Disordered" evidence="1">
    <location>
        <begin position="3625"/>
        <end position="3655"/>
    </location>
</feature>
<feature type="region of interest" description="Disordered" evidence="1">
    <location>
        <begin position="3847"/>
        <end position="3883"/>
    </location>
</feature>
<feature type="compositionally biased region" description="Polar residues" evidence="1">
    <location>
        <begin position="3340"/>
        <end position="3361"/>
    </location>
</feature>
<feature type="region of interest" description="Disordered" evidence="1">
    <location>
        <begin position="4128"/>
        <end position="4163"/>
    </location>
</feature>
<feature type="compositionally biased region" description="Basic residues" evidence="1">
    <location>
        <begin position="4407"/>
        <end position="4417"/>
    </location>
</feature>
<proteinExistence type="predicted"/>
<feature type="compositionally biased region" description="Polar residues" evidence="1">
    <location>
        <begin position="3432"/>
        <end position="3441"/>
    </location>
</feature>
<sequence length="4458" mass="511726">MPHLSTMRQTTNVTADCPLLKVDTYGDALLRTLYSFKPPSSPMSLYACRQHRRSYPQSTTVSQSIVNEVSGIKICIHTYIRFIHLVNGSSDNQQSLADPSSLSSSSSSLFSSTSSSSSNNTSANYFTLEAHLPLVKNKVEKLEKFQRLLSRLDNAYNSNTNNNNNNNQNMSTSALPPPSPIHITDRYVFRSPSNDKRVSRISPTTTTGTRKNKLSNNPKSSSSSTPPSARKRYKFSSVTTDQNNNNVYKFPNEQTELRSHSTDSDRYYFPSTDPTKQPQQTLTYIRSGNGLEPHTITFIEGKSSKIDKTSLPTSKSTQPTTIIPDTPYLFSKTKEPHPHSTLTSLVNPEDAWIKQRQQPQIIFDSTTDLSPSSQLKRPRTSSTSPEHRQTMKRSPTRMDTITSTNGSLSTLRRSPPTKIQNVRFDPSSTPRSYLDEARERLAGKKRGRSPQAFQQSVDRLVSSTNQKYLQQQILSPPISFQQQDYYISQYYAQEEPPIDYPMDSDDDEPQKRSLIYHRGLNTNRTHTQIMKNVNKSLIDGNYTADMNRIKQLDQNFHRYLRSLENQSLQRELNYDLIRCFSSTYLDDLRREENRHFQTRSNMRSYTYEDIQDIHMSPTLEAYKMKRAIDRERRLRLSTSFDGQITSSTPTSSIGAGLLSPLLSSYSPIMMGSLNENMDAQSGGFETDRRSQKSHTSTAQTPIPPRPGYVAPGANVDLFYEIMQDRFRGVDASIAGQVSNASQYTKQKLHHQPITISQIKPVDHDSDVDIRSNSSFWSDEEEEEEQIIDDNQRKTIPNQKQLARYLSTVNRSLLDRPSHLIADFYISKLNRSMKESVRNVETIARDKALMRQYRNREFIDETTSKLGRSLSAEHLYQVRKEHLRYRQPFTTPTSFTVEDVADIYKPFVLENYKRKIAIELERRRREKQGQLMAGIGSPPMYTSETTFSNAALKATQPPIIEVPIIPIVDRQHRPIKLTSTSTLRINEPIDNELIVVRPQVVQTQKIHTSRARRTLTDDGSADVVHHVGIIAPPPSYTTAKQRLTPKPTTITTKITEQYESRHILTVPPPDFADRTRVYVRKDRAQSNVVQPTSDDLIEGALSTSQQILFKDLDYDPNLQRAVQIITPAQATIVSPRSPTKIYTPSSNIEKIPIFHADRVESASGNHDLSMVNIKHVLTLNQGEINELTLLAQQAQRLQIPPNDYDHAMIILTPAQTQHQHSISPRPLLLAAANIDQLSDQQNEQVTRRIDEEIQRQRTQLIAPIAEHMAKVEQDIPVFENISIANIHQYSRNKLNEIAVDSGIVSLNTSQASEQPLILNASKMNRLDQYDEEHLENIHEDDYYRRRIRALDLLRQVEIDPNSNIRPVHADHLNIFENITNIPSSIFTTEQTKIIDHEQIDQIQTLQHTDEPVIYETLDQNLIDRTPNIEYLSSSHVEQDNQLTNRSKENLINWGNIIPIKQHQSIEKRLSDTIYEQTKPFIQSQFDQKENLQSKQEPIQHLETIKLKKDIIYNYDTAIIDVCITIPPSFLRERNEIPLSRTSSFGSDKDLKIQSHDSAAIKYDHHHIVPLDGITQPLYHHPPVQTHHDQEQISVDIDEEPMAVQLETSWVTDVSHGRASFIDSVQTLNAPKTLTEPNLQALLLEELATATTALHEQRATPIIQSDDREKIFQKIEENNRIPVIVYDTDWKDENTKPISNEIQSNIQNAQEQYSTTHKYEQAKITKPKSILSRERYEHIENNNQEIIQQIGIKPIPRDRSIERIESKNKFEYSKKQDQKILCRPIDNHLDIHDEQISSLSDDSFLTQYQQKSHIDIDEPIILEKPLHSTSFLTLNYPYQNQELNRPWQRVFDQQFSDQYQHLQQQLRIHTEQPLQLSDRSLLTYHQPKSILLEKSLHSIPLNYAQYNQELDPSWQQVVDRNFFDSYENLPQHLQIQTEKPSKLSDSSLVTRHQPESNIYVAEPIIPEASFCSTAFLTLNYAHHNQEQSSSWEQVVDRQFSNQYQHLQQHVRYQSDQPSPRYLPLITPAANERIIKESDNYVSEFHQVPLLHENIRLKQCDKISLLPSTQINQSRPIYRVRQKQISTNDEYDYSVISSIHSNRIDRIDTISYEPMYFEKRPVMIDIEVRVRPKYSETSSIYDMESFLNRFEESLEPEQHLPLVDQISLSYATSIRSMHDSTQRAIERYEKKYPFFNRSLPIEWIQPTILPHDEQFVEQLIVEKSLETMQQQKQQQVELKTNIECLDFVVAAAAATANDAYSIDERFEDEILNSLNIKNINNEQDNNSIAVAMVVSHCSPTSDYETDSLDKDNDTISTAASICAGHIHTTTPIMTTTTTILPSQSSETLSNIPVDYLLDTLVNEKKSPNNRTKDFLLTIDFDQYKDNHIHHAKVNELEQDTTTTNNNNNILLYNFNDYQQEFLNIFFEPEYFHLPIINEIIIYQINFHNQYSNFLLPIIHYDDNILSSNEYKITNEQEIFSIAQINYQYDYEEKEENLKNISYKYEQLSYIEHYYIQSLNPFSETLYVNIIEPPIIMENEDDHSTSSILPDLIPSSSSTTTTTTTIIKQNEEYIEHGPKEVNILPTSPSIQPTPLHPSFDSPDRARQTIQTNDLEHLPEQEYITIRSATPTPSMRIVRPSRPGPFIEQPRMTETIDFQTDQSTRIPYTRETDNLHYAATTLRDQSDHLPPKHLPVAHIPDFERARIVSSSTVPFDNLNKTEVLVRDTIVQHVSEDEKSTSSEEVIFEEWSEEYRCRRIDEYDKKTNQLLRSTIDQTGDRVKSDVIKEEYKEKNERIKGHKSYDVIKEVYRRVPAHTIDPTKTTIVSIECSQSPVYEEISPQPPPSSTIRTTTSSSPGRQIISEITPQDRHWSSEDLYTTEIVYDSKLARDIESIANAERFNTKFDSTTPPSSSTATIYDRVRPGQYIPIPSTSQTITSRVPSSTYDHITNIVTPSTYISDRRQQQQQQQQHEGTVSEEYHVEVKQQQQQYADRHIPSNQYQTSIISPQQQRHELSEDDISDQYGTTGDRSYYDLSTIITEAGQKRDSDWRSKLKQIYTATSDDDQFDQFGKSIDGNYTAQRVTIVPTNIQQQFKDTSINLSGYDKTLFEQNKLKTSPPLRHAVKEILVCVSRESSPDKQFHQQIYHLHSSSDEDEQKNKRLVLVDGIRSRETIKKITSTSRTDDDRPQPPKRSSSSSSIIDERRSRFEQQRFDSTNDLVVNRTDRPTYSRVGVLRNTFESPTNGNIKDDLSKFKTPVSTSFTEQRRRIFEEQDQINKGWASTDRRSQQLTPTIVVPQRRVYRISGRRQTSLIDDFDSNERRVSETYTAPSRVTEHISRIESTDSKSTSRIQSTDRLSSTGFDTMKSSLEPSMIKTTERLTVPQTSTDLIIKDKRIISSIDSDVSGASPPIYQSTPKSIKQKLDEDAGHESEDELSDPTNKQQQQYDIRRRTPKTRLRDFSQSTTQPFDDITYISQRTKSAFNETNMENILSHVPTSKGKGLLIELSPHISHEVPITSTTTTKPIRDPQKYIMGSDSGIFEYSTATSQRLPTSSSSWRNNATSSIIDDVNRTQTTRDSGIYGDSISGTLSSRYGRRQTSDTDQTTIHGGDDSVSRSTYKYDTEIISNDQFNQQKQQQQQQQQQQRNIRRQVTSTPPSDYENIANYHSGQRKIPITTQTRTIMTKPLVVDEIETIETETRVECQVQRTHEIKESTTKTEQTGNSNTPKKIITTTTTTTTTTGAPIVRSPEYSSDEASRTIAPSKRILLNDRTYYYDSTKSNASPPESTYTPTTEIRQQTQIYRENGFHQHRYDSPQSDSISYPIPPPPPPLATTTTTTTTLIQEEEPVRIEETWFKPIQRDRSQDSLLQGSSSRSNIRTLSSGPPRTMEITSLSPQNQVTFGKYTPNEIIAIVRVPELSHGVGMKPSPSTIKHGTSEPELNARIRQEEEQQQRSKLHYERIHASSYRPSTINQDYQQRQSRSRISPYDTTNEYSSSLGAHARSSSYHSILHEQDRQQQLDQDQYSTSPYTQSAYRRQIKRRTGSLGNLLGPSIEFEIEIEKRPPQSPEQPTVVELDQSTRAIVTTSKDGRVSIQNVSARPGNTVVINSDFHSSDRSLNRSSGYFSADELRSQGLNTNYSSDEQSSGATGMNINQNSQSSNTPSTHTRRYKNNEQITSKLPSHYRTRQQNNYQQLNSDNFDKLNQIVHRYYRQSTNINPNNNKTGFNETIDQIDALYNNLDIHTNDNYIHDNKNPTTAYDFSKSRANRRQNLSQNSNEYSMRYSSTGFPYISNHENTTTTNSNLRHLVSPPVISNNDKRHNDTNRAYSDNENLNNNNEHNRNWGSTSLNDLVMATPNRPSQSLSSSGILADYATPGSISPSSGFGSTQNVILQQNRLNSQAQIVQRNRTSVKQVKQKSAAKKKIGNIQGQYSDEEDDNDSAGGHDSPLSDNGRPQPPTRFSTRYQ</sequence>
<feature type="region of interest" description="Disordered" evidence="1">
    <location>
        <begin position="4397"/>
        <end position="4458"/>
    </location>
</feature>
<feature type="region of interest" description="Disordered" evidence="1">
    <location>
        <begin position="156"/>
        <end position="265"/>
    </location>
</feature>
<feature type="compositionally biased region" description="Basic and acidic residues" evidence="1">
    <location>
        <begin position="183"/>
        <end position="198"/>
    </location>
</feature>
<feature type="compositionally biased region" description="Basic and acidic residues" evidence="1">
    <location>
        <begin position="255"/>
        <end position="265"/>
    </location>
</feature>
<dbReference type="EMBL" id="CAJNOU010000156">
    <property type="protein sequence ID" value="CAF0892244.1"/>
    <property type="molecule type" value="Genomic_DNA"/>
</dbReference>
<feature type="compositionally biased region" description="Polar residues" evidence="1">
    <location>
        <begin position="397"/>
        <end position="431"/>
    </location>
</feature>
<feature type="region of interest" description="Disordered" evidence="1">
    <location>
        <begin position="93"/>
        <end position="119"/>
    </location>
</feature>
<gene>
    <name evidence="2" type="ORF">SEV965_LOCUS5196</name>
</gene>
<feature type="region of interest" description="Disordered" evidence="1">
    <location>
        <begin position="3396"/>
        <end position="3455"/>
    </location>
</feature>
<feature type="compositionally biased region" description="Low complexity" evidence="1">
    <location>
        <begin position="3627"/>
        <end position="3639"/>
    </location>
</feature>
<feature type="region of interest" description="Disordered" evidence="1">
    <location>
        <begin position="3563"/>
        <end position="3610"/>
    </location>
</feature>
<protein>
    <submittedName>
        <fullName evidence="2">Uncharacterized protein</fullName>
    </submittedName>
</protein>
<feature type="compositionally biased region" description="Low complexity" evidence="1">
    <location>
        <begin position="3865"/>
        <end position="3876"/>
    </location>
</feature>
<evidence type="ECO:0000313" key="2">
    <source>
        <dbReference type="EMBL" id="CAF0892244.1"/>
    </source>
</evidence>
<feature type="compositionally biased region" description="Basic and acidic residues" evidence="1">
    <location>
        <begin position="3700"/>
        <end position="3710"/>
    </location>
</feature>
<feature type="compositionally biased region" description="Polar residues" evidence="1">
    <location>
        <begin position="3960"/>
        <end position="3987"/>
    </location>
</feature>
<feature type="compositionally biased region" description="Basic and acidic residues" evidence="1">
    <location>
        <begin position="3416"/>
        <end position="3425"/>
    </location>
</feature>
<accession>A0A813Z1L8</accession>
<feature type="compositionally biased region" description="Polar residues" evidence="1">
    <location>
        <begin position="3711"/>
        <end position="3721"/>
    </location>
</feature>
<feature type="compositionally biased region" description="Low complexity" evidence="1">
    <location>
        <begin position="100"/>
        <end position="119"/>
    </location>
</feature>
<feature type="region of interest" description="Disordered" evidence="1">
    <location>
        <begin position="3700"/>
        <end position="3724"/>
    </location>
</feature>
<feature type="region of interest" description="Disordered" evidence="1">
    <location>
        <begin position="3169"/>
        <end position="3203"/>
    </location>
</feature>
<evidence type="ECO:0000313" key="3">
    <source>
        <dbReference type="Proteomes" id="UP000663889"/>
    </source>
</evidence>
<feature type="compositionally biased region" description="Polar residues" evidence="1">
    <location>
        <begin position="4128"/>
        <end position="4146"/>
    </location>
</feature>
<feature type="compositionally biased region" description="Polar residues" evidence="1">
    <location>
        <begin position="364"/>
        <end position="384"/>
    </location>
</feature>
<feature type="region of interest" description="Disordered" evidence="1">
    <location>
        <begin position="3955"/>
        <end position="4027"/>
    </location>
</feature>
<feature type="compositionally biased region" description="Polar residues" evidence="1">
    <location>
        <begin position="4350"/>
        <end position="4359"/>
    </location>
</feature>
<feature type="compositionally biased region" description="Polar residues" evidence="1">
    <location>
        <begin position="4018"/>
        <end position="4027"/>
    </location>
</feature>
<feature type="compositionally biased region" description="Low complexity" evidence="1">
    <location>
        <begin position="214"/>
        <end position="228"/>
    </location>
</feature>
<feature type="region of interest" description="Disordered" evidence="1">
    <location>
        <begin position="3334"/>
        <end position="3361"/>
    </location>
</feature>
<feature type="compositionally biased region" description="Polar residues" evidence="1">
    <location>
        <begin position="236"/>
        <end position="247"/>
    </location>
</feature>
<feature type="compositionally biased region" description="Low complexity" evidence="1">
    <location>
        <begin position="3988"/>
        <end position="3999"/>
    </location>
</feature>
<feature type="compositionally biased region" description="Low complexity" evidence="1">
    <location>
        <begin position="156"/>
        <end position="169"/>
    </location>
</feature>
<feature type="compositionally biased region" description="Low complexity" evidence="1">
    <location>
        <begin position="2842"/>
        <end position="2852"/>
    </location>
</feature>
<reference evidence="2" key="1">
    <citation type="submission" date="2021-02" db="EMBL/GenBank/DDBJ databases">
        <authorList>
            <person name="Nowell W R."/>
        </authorList>
    </citation>
    <scope>NUCLEOTIDE SEQUENCE</scope>
</reference>